<evidence type="ECO:0000259" key="4">
    <source>
        <dbReference type="Pfam" id="PF13519"/>
    </source>
</evidence>
<gene>
    <name evidence="5" type="ORF">GCM10023156_50920</name>
</gene>
<feature type="transmembrane region" description="Helical" evidence="1">
    <location>
        <begin position="56"/>
        <end position="78"/>
    </location>
</feature>
<evidence type="ECO:0000313" key="5">
    <source>
        <dbReference type="EMBL" id="GAA4464416.1"/>
    </source>
</evidence>
<keyword evidence="1" id="KW-1133">Transmembrane helix</keyword>
<dbReference type="Pfam" id="PF08532">
    <property type="entry name" value="Glyco_hydro_42M"/>
    <property type="match status" value="1"/>
</dbReference>
<feature type="transmembrane region" description="Helical" evidence="1">
    <location>
        <begin position="6"/>
        <end position="25"/>
    </location>
</feature>
<feature type="transmembrane region" description="Helical" evidence="1">
    <location>
        <begin position="644"/>
        <end position="662"/>
    </location>
</feature>
<dbReference type="InterPro" id="IPR002035">
    <property type="entry name" value="VWF_A"/>
</dbReference>
<dbReference type="Pfam" id="PF07584">
    <property type="entry name" value="BatA"/>
    <property type="match status" value="1"/>
</dbReference>
<sequence length="668" mass="74104">MGFVQTAFIGALAAVAIPVIVHLMFRMRTRRVDLGTVRFLREVLKKNAARKKVKRFLLLSLRIACITLLAALFARPYFVEQQRGSADRTLVLLIDRSASMELRSEGERLIDQAVQQAKQIVAKQGEQARIEWAFFDQEIYPLSDSTADDLSRDGIAAIRAPEISFGGTDFGVALRWARDICIKAAGGEKQLHVFTDFQRSGLDWSDMDVMPSDVQVQLHDLGRDAVNNVAVTTAFATRTMIRPGDATVITATVSNESPFPLNEVSLRLFLRSDRTTFEKERKISVAVGALEEFDFEIDGLQPGLWQGQVEVEVEDELRFDNRKFVALMSAPAWRVLVVNGQPNASAMLSETFFLESALRLAPPGETYAGSPYSPDVVTAEGLEQADFNEYKAVVLANVPDVSDTASKRLETFVESGGGLIVFSGDQVTPQSYHALDAVGLSPGQFDAIQETHDLPWRVQEWDSKSSIFEPFNDPQYGDLHRIAFHAYTRVVPSEDAKVLASFRRGDPLLLEVAKGDGRTLWLTSSCDRSWSDWPRGRLYLPMVHQMLGHLTGLNEGGPVRSVTMDATNAVASETKPGVYDRGHHWDVINPSARESEMDRCSLAEFSEQFALNVSDGNDSEADDGDDAQVASLAPSTIQLRDNEFWHWIALALIGFLCVECFLSNRTTA</sequence>
<evidence type="ECO:0000259" key="2">
    <source>
        <dbReference type="Pfam" id="PF07584"/>
    </source>
</evidence>
<evidence type="ECO:0000313" key="6">
    <source>
        <dbReference type="Proteomes" id="UP001500840"/>
    </source>
</evidence>
<evidence type="ECO:0008006" key="7">
    <source>
        <dbReference type="Google" id="ProtNLM"/>
    </source>
</evidence>
<evidence type="ECO:0000256" key="1">
    <source>
        <dbReference type="SAM" id="Phobius"/>
    </source>
</evidence>
<comment type="caution">
    <text evidence="5">The sequence shown here is derived from an EMBL/GenBank/DDBJ whole genome shotgun (WGS) entry which is preliminary data.</text>
</comment>
<reference evidence="6" key="1">
    <citation type="journal article" date="2019" name="Int. J. Syst. Evol. Microbiol.">
        <title>The Global Catalogue of Microorganisms (GCM) 10K type strain sequencing project: providing services to taxonomists for standard genome sequencing and annotation.</title>
        <authorList>
            <consortium name="The Broad Institute Genomics Platform"/>
            <consortium name="The Broad Institute Genome Sequencing Center for Infectious Disease"/>
            <person name="Wu L."/>
            <person name="Ma J."/>
        </authorList>
    </citation>
    <scope>NUCLEOTIDE SEQUENCE [LARGE SCALE GENOMIC DNA]</scope>
    <source>
        <strain evidence="6">JCM 17759</strain>
    </source>
</reference>
<feature type="domain" description="Beta-galactosidase trimerisation" evidence="3">
    <location>
        <begin position="383"/>
        <end position="527"/>
    </location>
</feature>
<dbReference type="PANTHER" id="PTHR37464">
    <property type="entry name" value="BLL2463 PROTEIN"/>
    <property type="match status" value="1"/>
</dbReference>
<accession>A0ABP8NE49</accession>
<keyword evidence="1" id="KW-0472">Membrane</keyword>
<dbReference type="Pfam" id="PF13519">
    <property type="entry name" value="VWA_2"/>
    <property type="match status" value="1"/>
</dbReference>
<feature type="domain" description="VWFA" evidence="4">
    <location>
        <begin position="90"/>
        <end position="197"/>
    </location>
</feature>
<dbReference type="SUPFAM" id="SSF52317">
    <property type="entry name" value="Class I glutamine amidotransferase-like"/>
    <property type="match status" value="1"/>
</dbReference>
<organism evidence="5 6">
    <name type="scientific">Novipirellula rosea</name>
    <dbReference type="NCBI Taxonomy" id="1031540"/>
    <lineage>
        <taxon>Bacteria</taxon>
        <taxon>Pseudomonadati</taxon>
        <taxon>Planctomycetota</taxon>
        <taxon>Planctomycetia</taxon>
        <taxon>Pirellulales</taxon>
        <taxon>Pirellulaceae</taxon>
        <taxon>Novipirellula</taxon>
    </lineage>
</organism>
<feature type="domain" description="Aerotolerance regulator N-terminal" evidence="2">
    <location>
        <begin position="1"/>
        <end position="76"/>
    </location>
</feature>
<dbReference type="InterPro" id="IPR024163">
    <property type="entry name" value="Aerotolerance_reg_N"/>
</dbReference>
<dbReference type="Proteomes" id="UP001500840">
    <property type="component" value="Unassembled WGS sequence"/>
</dbReference>
<dbReference type="PANTHER" id="PTHR37464:SF1">
    <property type="entry name" value="BLL2463 PROTEIN"/>
    <property type="match status" value="1"/>
</dbReference>
<protein>
    <recommendedName>
        <fullName evidence="7">Aerotolerance regulator N-terminal domain-containing protein</fullName>
    </recommendedName>
</protein>
<proteinExistence type="predicted"/>
<dbReference type="InterPro" id="IPR036465">
    <property type="entry name" value="vWFA_dom_sf"/>
</dbReference>
<dbReference type="InterPro" id="IPR011933">
    <property type="entry name" value="Double_TM_dom"/>
</dbReference>
<dbReference type="EMBL" id="BAABGA010000068">
    <property type="protein sequence ID" value="GAA4464416.1"/>
    <property type="molecule type" value="Genomic_DNA"/>
</dbReference>
<dbReference type="InterPro" id="IPR013738">
    <property type="entry name" value="Beta_galactosidase_Trimer"/>
</dbReference>
<keyword evidence="6" id="KW-1185">Reference proteome</keyword>
<dbReference type="RefSeq" id="WP_345326660.1">
    <property type="nucleotide sequence ID" value="NZ_BAABGA010000068.1"/>
</dbReference>
<dbReference type="CDD" id="cd00198">
    <property type="entry name" value="vWFA"/>
    <property type="match status" value="1"/>
</dbReference>
<name>A0ABP8NE49_9BACT</name>
<dbReference type="NCBIfam" id="TIGR02226">
    <property type="entry name" value="two_anch"/>
    <property type="match status" value="1"/>
</dbReference>
<dbReference type="CDD" id="cd03143">
    <property type="entry name" value="A4_beta-galactosidase_middle_domain"/>
    <property type="match status" value="1"/>
</dbReference>
<keyword evidence="1" id="KW-0812">Transmembrane</keyword>
<dbReference type="Gene3D" id="3.40.50.880">
    <property type="match status" value="1"/>
</dbReference>
<dbReference type="SUPFAM" id="SSF53300">
    <property type="entry name" value="vWA-like"/>
    <property type="match status" value="1"/>
</dbReference>
<dbReference type="Gene3D" id="3.40.50.410">
    <property type="entry name" value="von Willebrand factor, type A domain"/>
    <property type="match status" value="1"/>
</dbReference>
<dbReference type="InterPro" id="IPR029062">
    <property type="entry name" value="Class_I_gatase-like"/>
</dbReference>
<evidence type="ECO:0000259" key="3">
    <source>
        <dbReference type="Pfam" id="PF08532"/>
    </source>
</evidence>